<evidence type="ECO:0000256" key="2">
    <source>
        <dbReference type="ARBA" id="ARBA00009047"/>
    </source>
</evidence>
<dbReference type="Gene3D" id="1.10.3720.10">
    <property type="entry name" value="MetI-like"/>
    <property type="match status" value="1"/>
</dbReference>
<accession>A0A6J6GXH9</accession>
<sequence>MTTSTIAQKRHPKARRGGFVKWFMQVGWKHIVGLLVIVFATFPLVYILSTSLTKLGDIQNFKLFSQFYLGNYKDLLTSSDYPYLIWLKNTLILAGATAVISVFISALAAFAFSRLRFAGRRPGLLALILVQMFPSILGLTAVYGILSKLTDYVPAIGLGTKAGLILVYLGGSLGGGTYLMYGFFNTIPKELDEAAKIDGATHTQIFFQIILRLVAPVLAVMALLSFIGTFGDYVLASIVFDYKDDYTVAVGLQNLLADPWTKLWGMFAAGAVMTATPIVILFVSLQKYITNGLTGGAVKG</sequence>
<keyword evidence="8 9" id="KW-0472">Membrane</keyword>
<dbReference type="SUPFAM" id="SSF161098">
    <property type="entry name" value="MetI-like"/>
    <property type="match status" value="1"/>
</dbReference>
<comment type="similarity">
    <text evidence="2">Belongs to the binding-protein-dependent transport system permease family. MalFG subfamily.</text>
</comment>
<dbReference type="GO" id="GO:0042956">
    <property type="term" value="P:maltodextrin transmembrane transport"/>
    <property type="evidence" value="ECO:0007669"/>
    <property type="project" value="TreeGrafter"/>
</dbReference>
<keyword evidence="7 9" id="KW-1133">Transmembrane helix</keyword>
<dbReference type="PANTHER" id="PTHR32243">
    <property type="entry name" value="MALTOSE TRANSPORT SYSTEM PERMEASE-RELATED"/>
    <property type="match status" value="1"/>
</dbReference>
<evidence type="ECO:0000256" key="8">
    <source>
        <dbReference type="ARBA" id="ARBA00023136"/>
    </source>
</evidence>
<keyword evidence="6 9" id="KW-0812">Transmembrane</keyword>
<dbReference type="GO" id="GO:0015423">
    <property type="term" value="F:ABC-type maltose transporter activity"/>
    <property type="evidence" value="ECO:0007669"/>
    <property type="project" value="TreeGrafter"/>
</dbReference>
<dbReference type="PANTHER" id="PTHR32243:SF50">
    <property type="entry name" value="MALTOSE_MALTODEXTRIN TRANSPORT SYSTEM PERMEASE PROTEIN MALG"/>
    <property type="match status" value="1"/>
</dbReference>
<name>A0A6J6GXH9_9ZZZZ</name>
<organism evidence="11">
    <name type="scientific">freshwater metagenome</name>
    <dbReference type="NCBI Taxonomy" id="449393"/>
    <lineage>
        <taxon>unclassified sequences</taxon>
        <taxon>metagenomes</taxon>
        <taxon>ecological metagenomes</taxon>
    </lineage>
</organism>
<feature type="transmembrane region" description="Helical" evidence="9">
    <location>
        <begin position="31"/>
        <end position="49"/>
    </location>
</feature>
<proteinExistence type="inferred from homology"/>
<evidence type="ECO:0000256" key="6">
    <source>
        <dbReference type="ARBA" id="ARBA00022692"/>
    </source>
</evidence>
<dbReference type="InterPro" id="IPR000515">
    <property type="entry name" value="MetI-like"/>
</dbReference>
<gene>
    <name evidence="11" type="ORF">UFOPK1852_00410</name>
</gene>
<feature type="transmembrane region" description="Helical" evidence="9">
    <location>
        <begin position="124"/>
        <end position="145"/>
    </location>
</feature>
<dbReference type="CDD" id="cd06261">
    <property type="entry name" value="TM_PBP2"/>
    <property type="match status" value="1"/>
</dbReference>
<evidence type="ECO:0000256" key="9">
    <source>
        <dbReference type="SAM" id="Phobius"/>
    </source>
</evidence>
<reference evidence="11" key="1">
    <citation type="submission" date="2020-05" db="EMBL/GenBank/DDBJ databases">
        <authorList>
            <person name="Chiriac C."/>
            <person name="Salcher M."/>
            <person name="Ghai R."/>
            <person name="Kavagutti S V."/>
        </authorList>
    </citation>
    <scope>NUCLEOTIDE SEQUENCE</scope>
</reference>
<feature type="transmembrane region" description="Helical" evidence="9">
    <location>
        <begin position="165"/>
        <end position="184"/>
    </location>
</feature>
<evidence type="ECO:0000256" key="4">
    <source>
        <dbReference type="ARBA" id="ARBA00022475"/>
    </source>
</evidence>
<comment type="subcellular location">
    <subcellularLocation>
        <location evidence="1">Cell membrane</location>
        <topology evidence="1">Multi-pass membrane protein</topology>
    </subcellularLocation>
</comment>
<evidence type="ECO:0000256" key="7">
    <source>
        <dbReference type="ARBA" id="ARBA00022989"/>
    </source>
</evidence>
<dbReference type="Pfam" id="PF00528">
    <property type="entry name" value="BPD_transp_1"/>
    <property type="match status" value="1"/>
</dbReference>
<keyword evidence="3" id="KW-0813">Transport</keyword>
<protein>
    <submittedName>
        <fullName evidence="11">Unannotated protein</fullName>
    </submittedName>
</protein>
<evidence type="ECO:0000313" key="11">
    <source>
        <dbReference type="EMBL" id="CAB4606112.1"/>
    </source>
</evidence>
<keyword evidence="5" id="KW-0762">Sugar transport</keyword>
<feature type="domain" description="ABC transmembrane type-1" evidence="10">
    <location>
        <begin position="87"/>
        <end position="285"/>
    </location>
</feature>
<dbReference type="EMBL" id="CAEZUS010000045">
    <property type="protein sequence ID" value="CAB4606112.1"/>
    <property type="molecule type" value="Genomic_DNA"/>
</dbReference>
<feature type="transmembrane region" description="Helical" evidence="9">
    <location>
        <begin position="263"/>
        <end position="283"/>
    </location>
</feature>
<dbReference type="PROSITE" id="PS50928">
    <property type="entry name" value="ABC_TM1"/>
    <property type="match status" value="1"/>
</dbReference>
<evidence type="ECO:0000259" key="10">
    <source>
        <dbReference type="PROSITE" id="PS50928"/>
    </source>
</evidence>
<evidence type="ECO:0000256" key="1">
    <source>
        <dbReference type="ARBA" id="ARBA00004651"/>
    </source>
</evidence>
<keyword evidence="4" id="KW-1003">Cell membrane</keyword>
<feature type="transmembrane region" description="Helical" evidence="9">
    <location>
        <begin position="205"/>
        <end position="227"/>
    </location>
</feature>
<dbReference type="InterPro" id="IPR035906">
    <property type="entry name" value="MetI-like_sf"/>
</dbReference>
<feature type="transmembrane region" description="Helical" evidence="9">
    <location>
        <begin position="91"/>
        <end position="112"/>
    </location>
</feature>
<dbReference type="InterPro" id="IPR050901">
    <property type="entry name" value="BP-dep_ABC_trans_perm"/>
</dbReference>
<dbReference type="AlphaFoldDB" id="A0A6J6GXH9"/>
<evidence type="ECO:0000256" key="5">
    <source>
        <dbReference type="ARBA" id="ARBA00022597"/>
    </source>
</evidence>
<dbReference type="GO" id="GO:0005886">
    <property type="term" value="C:plasma membrane"/>
    <property type="evidence" value="ECO:0007669"/>
    <property type="project" value="UniProtKB-SubCell"/>
</dbReference>
<evidence type="ECO:0000256" key="3">
    <source>
        <dbReference type="ARBA" id="ARBA00022448"/>
    </source>
</evidence>